<dbReference type="InterPro" id="IPR018636">
    <property type="entry name" value="DUF2058"/>
</dbReference>
<evidence type="ECO:0000313" key="3">
    <source>
        <dbReference type="Proteomes" id="UP001497493"/>
    </source>
</evidence>
<keyword evidence="3" id="KW-1185">Reference proteome</keyword>
<protein>
    <recommendedName>
        <fullName evidence="4">Nucleoprotein/polynucleotide-associated enzyme</fullName>
    </recommendedName>
</protein>
<evidence type="ECO:0000256" key="1">
    <source>
        <dbReference type="SAM" id="MobiDB-lite"/>
    </source>
</evidence>
<evidence type="ECO:0008006" key="4">
    <source>
        <dbReference type="Google" id="ProtNLM"/>
    </source>
</evidence>
<dbReference type="EMBL" id="OZ026884">
    <property type="protein sequence ID" value="CAL1241087.1"/>
    <property type="molecule type" value="Genomic_DNA"/>
</dbReference>
<feature type="region of interest" description="Disordered" evidence="1">
    <location>
        <begin position="148"/>
        <end position="168"/>
    </location>
</feature>
<dbReference type="Pfam" id="PF09831">
    <property type="entry name" value="DUF2058"/>
    <property type="match status" value="1"/>
</dbReference>
<feature type="compositionally biased region" description="Basic and acidic residues" evidence="1">
    <location>
        <begin position="18"/>
        <end position="28"/>
    </location>
</feature>
<dbReference type="Proteomes" id="UP001497493">
    <property type="component" value="Chromosome"/>
</dbReference>
<evidence type="ECO:0000313" key="2">
    <source>
        <dbReference type="EMBL" id="CAL1241087.1"/>
    </source>
</evidence>
<gene>
    <name evidence="2" type="ORF">MECH1_V1_2311</name>
</gene>
<organism evidence="2 3">
    <name type="scientific">Candidatus Methylocalor cossyra</name>
    <dbReference type="NCBI Taxonomy" id="3108543"/>
    <lineage>
        <taxon>Bacteria</taxon>
        <taxon>Pseudomonadati</taxon>
        <taxon>Pseudomonadota</taxon>
        <taxon>Gammaproteobacteria</taxon>
        <taxon>Methylococcales</taxon>
        <taxon>Methylococcaceae</taxon>
        <taxon>Candidatus Methylocalor</taxon>
    </lineage>
</organism>
<feature type="region of interest" description="Disordered" evidence="1">
    <location>
        <begin position="1"/>
        <end position="71"/>
    </location>
</feature>
<proteinExistence type="predicted"/>
<reference evidence="2 3" key="1">
    <citation type="submission" date="2024-04" db="EMBL/GenBank/DDBJ databases">
        <authorList>
            <person name="Cremers G."/>
        </authorList>
    </citation>
    <scope>NUCLEOTIDE SEQUENCE [LARGE SCALE GENOMIC DNA]</scope>
    <source>
        <strain evidence="2">MeCH1-AG</strain>
    </source>
</reference>
<feature type="compositionally biased region" description="Basic and acidic residues" evidence="1">
    <location>
        <begin position="52"/>
        <end position="70"/>
    </location>
</feature>
<sequence length="179" mass="20490">MSGLKEQLLKAGLISEQQLKRAQREQRKNNRQQGPQGRASEDAQRRQQALAEKAERDRQLNRQRQEEAQRKALAAQVRQLIETHRQGQGDGDTPFHFVDGKTVKRLYLSPPVREQVVRGQLAIVKLDQRYELVPAAIADKLRQRDPTCIVLQNPPTPPESTPEADDPYAAYRVPDDLVW</sequence>
<dbReference type="RefSeq" id="WP_348757618.1">
    <property type="nucleotide sequence ID" value="NZ_OZ026884.1"/>
</dbReference>
<accession>A0ABM9NKB8</accession>
<name>A0ABM9NKB8_9GAMM</name>